<dbReference type="Gene3D" id="2.60.120.10">
    <property type="entry name" value="Jelly Rolls"/>
    <property type="match status" value="1"/>
</dbReference>
<dbReference type="InterPro" id="IPR011051">
    <property type="entry name" value="RmlC_Cupin_sf"/>
</dbReference>
<evidence type="ECO:0000313" key="2">
    <source>
        <dbReference type="Proteomes" id="UP001187346"/>
    </source>
</evidence>
<accession>A0ABU4FB01</accession>
<dbReference type="Proteomes" id="UP001187346">
    <property type="component" value="Unassembled WGS sequence"/>
</dbReference>
<reference evidence="1 2" key="1">
    <citation type="submission" date="2023-10" db="EMBL/GenBank/DDBJ databases">
        <title>Characterization of rhizosphere-enriched actinobacteria from wheat plants lab-grown on chernevaya soil.</title>
        <authorList>
            <person name="Tikhonova E.N."/>
            <person name="Konopkin A."/>
            <person name="Kravchenko I.K."/>
        </authorList>
    </citation>
    <scope>NUCLEOTIDE SEQUENCE [LARGE SCALE GENOMIC DNA]</scope>
    <source>
        <strain evidence="1 2">RR29</strain>
    </source>
</reference>
<keyword evidence="2" id="KW-1185">Reference proteome</keyword>
<dbReference type="InterPro" id="IPR014710">
    <property type="entry name" value="RmlC-like_jellyroll"/>
</dbReference>
<proteinExistence type="predicted"/>
<comment type="caution">
    <text evidence="1">The sequence shown here is derived from an EMBL/GenBank/DDBJ whole genome shotgun (WGS) entry which is preliminary data.</text>
</comment>
<name>A0ABU4FB01_9ACTN</name>
<organism evidence="1 2">
    <name type="scientific">Streptomyces prunicolor</name>
    <dbReference type="NCBI Taxonomy" id="67348"/>
    <lineage>
        <taxon>Bacteria</taxon>
        <taxon>Bacillati</taxon>
        <taxon>Actinomycetota</taxon>
        <taxon>Actinomycetes</taxon>
        <taxon>Kitasatosporales</taxon>
        <taxon>Streptomycetaceae</taxon>
        <taxon>Streptomyces</taxon>
    </lineage>
</organism>
<dbReference type="RefSeq" id="WP_019055718.1">
    <property type="nucleotide sequence ID" value="NZ_CP108676.1"/>
</dbReference>
<evidence type="ECO:0000313" key="1">
    <source>
        <dbReference type="EMBL" id="MDV7217759.1"/>
    </source>
</evidence>
<gene>
    <name evidence="1" type="ORF">R5A26_17545</name>
</gene>
<sequence>MLPGFSVTSAHDVPATALTEFITVKTIKEATPDDPSVIQEYVMAPGANAGEDPHHRWEHLVILDGEFHDGHAAWPKGSVISGRPGSVHYPSSAVGCRFLAFFPHGLGEAA</sequence>
<dbReference type="SUPFAM" id="SSF51182">
    <property type="entry name" value="RmlC-like cupins"/>
    <property type="match status" value="1"/>
</dbReference>
<dbReference type="EMBL" id="JAWMAJ010000052">
    <property type="protein sequence ID" value="MDV7217759.1"/>
    <property type="molecule type" value="Genomic_DNA"/>
</dbReference>
<protein>
    <submittedName>
        <fullName evidence="1">Cupin domain-containing protein</fullName>
    </submittedName>
</protein>